<keyword evidence="2" id="KW-1185">Reference proteome</keyword>
<name>A0A165D2E3_9BASI</name>
<gene>
    <name evidence="1" type="ORF">CALCODRAFT_487514</name>
</gene>
<dbReference type="InParanoid" id="A0A165D2E3"/>
<dbReference type="Proteomes" id="UP000076842">
    <property type="component" value="Unassembled WGS sequence"/>
</dbReference>
<proteinExistence type="predicted"/>
<evidence type="ECO:0000313" key="2">
    <source>
        <dbReference type="Proteomes" id="UP000076842"/>
    </source>
</evidence>
<accession>A0A165D2E3</accession>
<reference evidence="1 2" key="1">
    <citation type="journal article" date="2016" name="Mol. Biol. Evol.">
        <title>Comparative Genomics of Early-Diverging Mushroom-Forming Fungi Provides Insights into the Origins of Lignocellulose Decay Capabilities.</title>
        <authorList>
            <person name="Nagy L.G."/>
            <person name="Riley R."/>
            <person name="Tritt A."/>
            <person name="Adam C."/>
            <person name="Daum C."/>
            <person name="Floudas D."/>
            <person name="Sun H."/>
            <person name="Yadav J.S."/>
            <person name="Pangilinan J."/>
            <person name="Larsson K.H."/>
            <person name="Matsuura K."/>
            <person name="Barry K."/>
            <person name="Labutti K."/>
            <person name="Kuo R."/>
            <person name="Ohm R.A."/>
            <person name="Bhattacharya S.S."/>
            <person name="Shirouzu T."/>
            <person name="Yoshinaga Y."/>
            <person name="Martin F.M."/>
            <person name="Grigoriev I.V."/>
            <person name="Hibbett D.S."/>
        </authorList>
    </citation>
    <scope>NUCLEOTIDE SEQUENCE [LARGE SCALE GENOMIC DNA]</scope>
    <source>
        <strain evidence="1 2">HHB12733</strain>
    </source>
</reference>
<organism evidence="1 2">
    <name type="scientific">Calocera cornea HHB12733</name>
    <dbReference type="NCBI Taxonomy" id="1353952"/>
    <lineage>
        <taxon>Eukaryota</taxon>
        <taxon>Fungi</taxon>
        <taxon>Dikarya</taxon>
        <taxon>Basidiomycota</taxon>
        <taxon>Agaricomycotina</taxon>
        <taxon>Dacrymycetes</taxon>
        <taxon>Dacrymycetales</taxon>
        <taxon>Dacrymycetaceae</taxon>
        <taxon>Calocera</taxon>
    </lineage>
</organism>
<sequence length="94" mass="10449">MAAPDPSDPIYKQFQLMRTKDEKVRQAAGAELKAMVAAAISELSPDAVGKFWNDRVMPRVFELIRSQQTHEVLAGIYATGVHNNNELRICAYTG</sequence>
<dbReference type="STRING" id="1353952.A0A165D2E3"/>
<dbReference type="EMBL" id="KV424084">
    <property type="protein sequence ID" value="KZT51924.1"/>
    <property type="molecule type" value="Genomic_DNA"/>
</dbReference>
<dbReference type="AlphaFoldDB" id="A0A165D2E3"/>
<protein>
    <submittedName>
        <fullName evidence="1">Uncharacterized protein</fullName>
    </submittedName>
</protein>
<evidence type="ECO:0000313" key="1">
    <source>
        <dbReference type="EMBL" id="KZT51924.1"/>
    </source>
</evidence>